<dbReference type="Pfam" id="PF02518">
    <property type="entry name" value="HATPase_c"/>
    <property type="match status" value="1"/>
</dbReference>
<evidence type="ECO:0000313" key="14">
    <source>
        <dbReference type="EMBL" id="KFG88409.1"/>
    </source>
</evidence>
<dbReference type="InterPro" id="IPR005330">
    <property type="entry name" value="MHYT_dom"/>
</dbReference>
<dbReference type="CDD" id="cd00082">
    <property type="entry name" value="HisKA"/>
    <property type="match status" value="1"/>
</dbReference>
<feature type="domain" description="Response regulatory" evidence="10">
    <location>
        <begin position="825"/>
        <end position="935"/>
    </location>
</feature>
<comment type="caution">
    <text evidence="14">The sequence shown here is derived from an EMBL/GenBank/DDBJ whole genome shotgun (WGS) entry which is preliminary data.</text>
</comment>
<dbReference type="Gene3D" id="3.40.50.2300">
    <property type="match status" value="1"/>
</dbReference>
<dbReference type="EC" id="2.7.13.3" evidence="2"/>
<proteinExistence type="predicted"/>
<keyword evidence="15" id="KW-1185">Reference proteome</keyword>
<feature type="domain" description="PAS" evidence="11">
    <location>
        <begin position="443"/>
        <end position="517"/>
    </location>
</feature>
<dbReference type="Pfam" id="PF01590">
    <property type="entry name" value="GAF"/>
    <property type="match status" value="1"/>
</dbReference>
<comment type="catalytic activity">
    <reaction evidence="1">
        <text>ATP + protein L-histidine = ADP + protein N-phospho-L-histidine.</text>
        <dbReference type="EC" id="2.7.13.3"/>
    </reaction>
</comment>
<evidence type="ECO:0000259" key="12">
    <source>
        <dbReference type="PROSITE" id="PS50113"/>
    </source>
</evidence>
<dbReference type="PROSITE" id="PS50113">
    <property type="entry name" value="PAC"/>
    <property type="match status" value="1"/>
</dbReference>
<accession>A0A086P4U1</accession>
<dbReference type="InterPro" id="IPR013656">
    <property type="entry name" value="PAS_4"/>
</dbReference>
<dbReference type="PROSITE" id="PS50112">
    <property type="entry name" value="PAS"/>
    <property type="match status" value="1"/>
</dbReference>
<feature type="transmembrane region" description="Helical" evidence="7">
    <location>
        <begin position="110"/>
        <end position="130"/>
    </location>
</feature>
<feature type="coiled-coil region" evidence="8">
    <location>
        <begin position="401"/>
        <end position="439"/>
    </location>
</feature>
<dbReference type="STRING" id="76947.GCA_002080435_03730"/>
<dbReference type="SMART" id="SM00387">
    <property type="entry name" value="HATPase_c"/>
    <property type="match status" value="1"/>
</dbReference>
<organism evidence="14 15">
    <name type="scientific">Sphingobium herbicidovorans (strain ATCC 700291 / DSM 11019 / CCUG 56400 / KCTC 2939 / LMG 18315 / NBRC 16415 / MH)</name>
    <name type="common">Sphingomonas herbicidovorans</name>
    <dbReference type="NCBI Taxonomy" id="1219045"/>
    <lineage>
        <taxon>Bacteria</taxon>
        <taxon>Pseudomonadati</taxon>
        <taxon>Pseudomonadota</taxon>
        <taxon>Alphaproteobacteria</taxon>
        <taxon>Sphingomonadales</taxon>
        <taxon>Sphingomonadaceae</taxon>
        <taxon>Sphingobium</taxon>
    </lineage>
</organism>
<dbReference type="InterPro" id="IPR036097">
    <property type="entry name" value="HisK_dim/P_sf"/>
</dbReference>
<dbReference type="InterPro" id="IPR000014">
    <property type="entry name" value="PAS"/>
</dbReference>
<dbReference type="SUPFAM" id="SSF47384">
    <property type="entry name" value="Homodimeric domain of signal transducing histidine kinase"/>
    <property type="match status" value="1"/>
</dbReference>
<dbReference type="PANTHER" id="PTHR43065:SF42">
    <property type="entry name" value="TWO-COMPONENT SENSOR PPRA"/>
    <property type="match status" value="1"/>
</dbReference>
<evidence type="ECO:0000259" key="11">
    <source>
        <dbReference type="PROSITE" id="PS50112"/>
    </source>
</evidence>
<dbReference type="PATRIC" id="fig|1219045.3.peg.3869"/>
<dbReference type="SUPFAM" id="SSF55781">
    <property type="entry name" value="GAF domain-like"/>
    <property type="match status" value="1"/>
</dbReference>
<dbReference type="Pfam" id="PF00512">
    <property type="entry name" value="HisKA"/>
    <property type="match status" value="1"/>
</dbReference>
<evidence type="ECO:0000256" key="3">
    <source>
        <dbReference type="ARBA" id="ARBA00022553"/>
    </source>
</evidence>
<evidence type="ECO:0000256" key="6">
    <source>
        <dbReference type="PROSITE-ProRule" id="PRU00169"/>
    </source>
</evidence>
<evidence type="ECO:0000259" key="9">
    <source>
        <dbReference type="PROSITE" id="PS50109"/>
    </source>
</evidence>
<name>A0A086P4U1_SPHHM</name>
<evidence type="ECO:0000259" key="10">
    <source>
        <dbReference type="PROSITE" id="PS50110"/>
    </source>
</evidence>
<dbReference type="InterPro" id="IPR003594">
    <property type="entry name" value="HATPase_dom"/>
</dbReference>
<dbReference type="InterPro" id="IPR003661">
    <property type="entry name" value="HisK_dim/P_dom"/>
</dbReference>
<dbReference type="PANTHER" id="PTHR43065">
    <property type="entry name" value="SENSOR HISTIDINE KINASE"/>
    <property type="match status" value="1"/>
</dbReference>
<evidence type="ECO:0000256" key="4">
    <source>
        <dbReference type="ARBA" id="ARBA00022679"/>
    </source>
</evidence>
<dbReference type="SMART" id="SM00448">
    <property type="entry name" value="REC"/>
    <property type="match status" value="1"/>
</dbReference>
<dbReference type="Gene3D" id="3.30.450.40">
    <property type="match status" value="1"/>
</dbReference>
<dbReference type="AlphaFoldDB" id="A0A086P4U1"/>
<dbReference type="InterPro" id="IPR029016">
    <property type="entry name" value="GAF-like_dom_sf"/>
</dbReference>
<dbReference type="InterPro" id="IPR004358">
    <property type="entry name" value="Sig_transdc_His_kin-like_C"/>
</dbReference>
<dbReference type="SMART" id="SM00388">
    <property type="entry name" value="HisKA"/>
    <property type="match status" value="1"/>
</dbReference>
<evidence type="ECO:0000313" key="15">
    <source>
        <dbReference type="Proteomes" id="UP000024284"/>
    </source>
</evidence>
<dbReference type="Gene3D" id="3.30.450.20">
    <property type="entry name" value="PAS domain"/>
    <property type="match status" value="1"/>
</dbReference>
<dbReference type="InterPro" id="IPR036890">
    <property type="entry name" value="HATPase_C_sf"/>
</dbReference>
<dbReference type="CDD" id="cd00130">
    <property type="entry name" value="PAS"/>
    <property type="match status" value="1"/>
</dbReference>
<feature type="domain" description="PAC" evidence="12">
    <location>
        <begin position="518"/>
        <end position="571"/>
    </location>
</feature>
<evidence type="ECO:0000256" key="8">
    <source>
        <dbReference type="SAM" id="Coils"/>
    </source>
</evidence>
<dbReference type="PRINTS" id="PR00344">
    <property type="entry name" value="BCTRLSENSOR"/>
</dbReference>
<keyword evidence="3 6" id="KW-0597">Phosphoprotein</keyword>
<keyword evidence="7" id="KW-0472">Membrane</keyword>
<feature type="transmembrane region" description="Helical" evidence="7">
    <location>
        <begin position="43"/>
        <end position="67"/>
    </location>
</feature>
<dbReference type="InterPro" id="IPR003018">
    <property type="entry name" value="GAF"/>
</dbReference>
<dbReference type="PROSITE" id="PS50110">
    <property type="entry name" value="RESPONSE_REGULATORY"/>
    <property type="match status" value="1"/>
</dbReference>
<feature type="transmembrane region" description="Helical" evidence="7">
    <location>
        <begin position="79"/>
        <end position="98"/>
    </location>
</feature>
<protein>
    <recommendedName>
        <fullName evidence="2">histidine kinase</fullName>
        <ecNumber evidence="2">2.7.13.3</ecNumber>
    </recommendedName>
</protein>
<evidence type="ECO:0000259" key="13">
    <source>
        <dbReference type="PROSITE" id="PS50924"/>
    </source>
</evidence>
<feature type="transmembrane region" description="Helical" evidence="7">
    <location>
        <begin position="12"/>
        <end position="31"/>
    </location>
</feature>
<dbReference type="Pfam" id="PF00072">
    <property type="entry name" value="Response_reg"/>
    <property type="match status" value="1"/>
</dbReference>
<keyword evidence="4" id="KW-0808">Transferase</keyword>
<dbReference type="NCBIfam" id="TIGR00229">
    <property type="entry name" value="sensory_box"/>
    <property type="match status" value="1"/>
</dbReference>
<feature type="modified residue" description="4-aspartylphosphate" evidence="6">
    <location>
        <position position="875"/>
    </location>
</feature>
<feature type="domain" description="MHYT" evidence="13">
    <location>
        <begin position="7"/>
        <end position="196"/>
    </location>
</feature>
<dbReference type="SUPFAM" id="SSF55874">
    <property type="entry name" value="ATPase domain of HSP90 chaperone/DNA topoisomerase II/histidine kinase"/>
    <property type="match status" value="1"/>
</dbReference>
<feature type="transmembrane region" description="Helical" evidence="7">
    <location>
        <begin position="213"/>
        <end position="236"/>
    </location>
</feature>
<feature type="domain" description="Histidine kinase" evidence="9">
    <location>
        <begin position="584"/>
        <end position="804"/>
    </location>
</feature>
<dbReference type="InterPro" id="IPR005467">
    <property type="entry name" value="His_kinase_dom"/>
</dbReference>
<dbReference type="GO" id="GO:0016020">
    <property type="term" value="C:membrane"/>
    <property type="evidence" value="ECO:0007669"/>
    <property type="project" value="UniProtKB-UniRule"/>
</dbReference>
<dbReference type="SUPFAM" id="SSF55785">
    <property type="entry name" value="PYP-like sensor domain (PAS domain)"/>
    <property type="match status" value="1"/>
</dbReference>
<dbReference type="eggNOG" id="COG4191">
    <property type="taxonomic scope" value="Bacteria"/>
</dbReference>
<evidence type="ECO:0000256" key="2">
    <source>
        <dbReference type="ARBA" id="ARBA00012438"/>
    </source>
</evidence>
<keyword evidence="8" id="KW-0175">Coiled coil</keyword>
<reference evidence="14" key="1">
    <citation type="submission" date="2014-08" db="EMBL/GenBank/DDBJ databases">
        <title>Draft genome sequences of Sphingobium herbicidovorans.</title>
        <authorList>
            <person name="Gan H.M."/>
            <person name="Gan H.Y."/>
            <person name="Savka M.A."/>
        </authorList>
    </citation>
    <scope>NUCLEOTIDE SEQUENCE [LARGE SCALE GENOMIC DNA]</scope>
    <source>
        <strain evidence="14">NBRC 16415</strain>
    </source>
</reference>
<dbReference type="EMBL" id="JFZA02000061">
    <property type="protein sequence ID" value="KFG88409.1"/>
    <property type="molecule type" value="Genomic_DNA"/>
</dbReference>
<dbReference type="InterPro" id="IPR011006">
    <property type="entry name" value="CheY-like_superfamily"/>
</dbReference>
<dbReference type="PROSITE" id="PS50109">
    <property type="entry name" value="HIS_KIN"/>
    <property type="match status" value="1"/>
</dbReference>
<dbReference type="Proteomes" id="UP000024284">
    <property type="component" value="Unassembled WGS sequence"/>
</dbReference>
<dbReference type="SMART" id="SM00065">
    <property type="entry name" value="GAF"/>
    <property type="match status" value="1"/>
</dbReference>
<sequence>MIMQGTHDLSLVILSIAIAILASFTGLSLASRAHASSGKMQRSWLAAAALVLGGGIWSMHFVAMLAFSMPGMVMNYDVGLTLLSLGLAVGFTGTGFAVASSGLLSLRRVITAGMLMGLGVLAMHYTGMAAMRMDATLSYGRAWLAISALIAISAATAALWLTSRDHGIGRQGAAAIVMGIAIAGMHFAGMKAATFTARTHFDAGQGGMTLGQTYLAVAISAFTIFILLMALGAAALERALSAYMRRQARIAMRLRISDILRAEDTEEALQQVAVSLGEHFSVSRTGFGELRQAEGVFDYDVCWTDGSVPPLLGRLPAADFGVKIVGELGAGRTVAIDDLLEADLSDETLTRETARDVDTRSILVVPFRRGGQLHTIVYLNGRTPRHWRTEEIEFMEELAERIRLVIERNSAEAQLRELNATLEARVETRTHELQEAEAARREADLLYRAYFENTPDPLFVVRVEPAGAFIAEQINPAHETGVGFKLEEIRGKRVDEFLSDEAAERATAAYRHVVATRRIYHYREFFRLSGDPQQWDTTLIPLLGDDGQVERIIGSSRDVTRQLAAEEALRQAQKMEAMGQLTGGVAHDFNNLLTPIMGALDRLDRKGLGDERDRKFIAAALQSADRAKTLVHRLLSFARRQPLQPVPVDISTLVAGITDLISSTLGPQIDLMVDAPGGLPAAVADPNQLEMALLNLSVNARDAMPNGGTLRVSVSQSSVVDDEVSTVPGGHYICLCVTDTGTGMDDETQKRAIEPFYSTKGLGRGTGLGLSMAHGLAAQLGGALTIDSTPGRGTTICIWLPASGENVIERYDAPAPTIASFRGGTAILVDDEDLVRESAAQMLSDLGFNVKSTTSATEAQSLIDEGIEPDLLITDHLMPGMTGTELARSVLRQLPGTEVLIMSGYADAKGIDPDLPRLTKPFRQADLAAALRQLWRGRSELPERPIDGRREVLND</sequence>
<dbReference type="GO" id="GO:0000155">
    <property type="term" value="F:phosphorelay sensor kinase activity"/>
    <property type="evidence" value="ECO:0007669"/>
    <property type="project" value="InterPro"/>
</dbReference>
<dbReference type="Gene3D" id="1.10.287.130">
    <property type="match status" value="1"/>
</dbReference>
<keyword evidence="5 14" id="KW-0418">Kinase</keyword>
<feature type="transmembrane region" description="Helical" evidence="7">
    <location>
        <begin position="142"/>
        <end position="161"/>
    </location>
</feature>
<dbReference type="eggNOG" id="COG3300">
    <property type="taxonomic scope" value="Bacteria"/>
</dbReference>
<evidence type="ECO:0000256" key="5">
    <source>
        <dbReference type="ARBA" id="ARBA00022777"/>
    </source>
</evidence>
<keyword evidence="7" id="KW-0812">Transmembrane</keyword>
<evidence type="ECO:0000256" key="7">
    <source>
        <dbReference type="PROSITE-ProRule" id="PRU00244"/>
    </source>
</evidence>
<dbReference type="InterPro" id="IPR001789">
    <property type="entry name" value="Sig_transdc_resp-reg_receiver"/>
</dbReference>
<dbReference type="InterPro" id="IPR035965">
    <property type="entry name" value="PAS-like_dom_sf"/>
</dbReference>
<gene>
    <name evidence="14" type="ORF">BV98_003809</name>
</gene>
<dbReference type="SUPFAM" id="SSF52172">
    <property type="entry name" value="CheY-like"/>
    <property type="match status" value="1"/>
</dbReference>
<evidence type="ECO:0000256" key="1">
    <source>
        <dbReference type="ARBA" id="ARBA00000085"/>
    </source>
</evidence>
<dbReference type="InterPro" id="IPR000700">
    <property type="entry name" value="PAS-assoc_C"/>
</dbReference>
<keyword evidence="7" id="KW-1133">Transmembrane helix</keyword>
<dbReference type="Pfam" id="PF08448">
    <property type="entry name" value="PAS_4"/>
    <property type="match status" value="1"/>
</dbReference>
<dbReference type="PROSITE" id="PS50924">
    <property type="entry name" value="MHYT"/>
    <property type="match status" value="1"/>
</dbReference>
<dbReference type="Pfam" id="PF03707">
    <property type="entry name" value="MHYT"/>
    <property type="match status" value="2"/>
</dbReference>
<dbReference type="Gene3D" id="3.30.565.10">
    <property type="entry name" value="Histidine kinase-like ATPase, C-terminal domain"/>
    <property type="match status" value="1"/>
</dbReference>
<feature type="transmembrane region" description="Helical" evidence="7">
    <location>
        <begin position="173"/>
        <end position="193"/>
    </location>
</feature>